<organism evidence="2 3">
    <name type="scientific">Pseudomonas hefeiensis</name>
    <dbReference type="NCBI Taxonomy" id="2738125"/>
    <lineage>
        <taxon>Bacteria</taxon>
        <taxon>Pseudomonadati</taxon>
        <taxon>Pseudomonadota</taxon>
        <taxon>Gammaproteobacteria</taxon>
        <taxon>Pseudomonadales</taxon>
        <taxon>Pseudomonadaceae</taxon>
        <taxon>Pseudomonas</taxon>
    </lineage>
</organism>
<accession>A0ABY9G6I5</accession>
<dbReference type="EMBL" id="CP117449">
    <property type="protein sequence ID" value="WLH11219.1"/>
    <property type="molecule type" value="Genomic_DNA"/>
</dbReference>
<feature type="transmembrane region" description="Helical" evidence="1">
    <location>
        <begin position="78"/>
        <end position="99"/>
    </location>
</feature>
<dbReference type="Proteomes" id="UP001230339">
    <property type="component" value="Chromosome"/>
</dbReference>
<keyword evidence="1" id="KW-0472">Membrane</keyword>
<reference evidence="2 3" key="1">
    <citation type="submission" date="2023-02" db="EMBL/GenBank/DDBJ databases">
        <title>Evolution of Hrp T3SS in non-pathogenic Pseudomonas fluorescens.</title>
        <authorList>
            <person name="Liao K."/>
            <person name="Wei H."/>
            <person name="Gu Y."/>
        </authorList>
    </citation>
    <scope>NUCLEOTIDE SEQUENCE [LARGE SCALE GENOMIC DNA]</scope>
    <source>
        <strain evidence="2 3">FP205</strain>
    </source>
</reference>
<protein>
    <submittedName>
        <fullName evidence="2">Uncharacterized protein</fullName>
    </submittedName>
</protein>
<feature type="transmembrane region" description="Helical" evidence="1">
    <location>
        <begin position="137"/>
        <end position="157"/>
    </location>
</feature>
<keyword evidence="1" id="KW-0812">Transmembrane</keyword>
<feature type="transmembrane region" description="Helical" evidence="1">
    <location>
        <begin position="358"/>
        <end position="377"/>
    </location>
</feature>
<sequence>MYISLKVDRAIFVNALYFFLYFFLLVWVNNNYVYMLYEYMGAASKPLDGVLLAYLFLLALLSSFLCGPRISKPGDIVVVFLIMIVVPHALVLNGANMFYPGASPFSGVCFSILLGSVVISLFNKIKFRSGNEERGGGRQYLLCVSLINSFVLVFIILKSSSYFSFDFSEQYLRRAIARDVFSAGSLEGYIASIGTQALFPVLFAWGVYKKDKFFLWLGVVNVFVLWGAFGQKYPFFVIVLIYFLMAYFRRAGHVNVSWLLLAVIGLLLVGVLEYEALGYSYINDYFIRRAFTVPSTLLGGAETFVQVMGENNYGDTIFGAIFGGSKSEPVTFQIGRWMYNNPDNNANINFLAVAYLRLGYLAVVVEALIVSAIVFLLNFLYSTRSTFTAMPIALLFATKIIEQSLPTVLLGSGVFFMLLLIMLMALSKRSAMRDRSAF</sequence>
<name>A0ABY9G6I5_9PSED</name>
<feature type="transmembrane region" description="Helical" evidence="1">
    <location>
        <begin position="12"/>
        <end position="29"/>
    </location>
</feature>
<feature type="transmembrane region" description="Helical" evidence="1">
    <location>
        <begin position="105"/>
        <end position="125"/>
    </location>
</feature>
<dbReference type="RefSeq" id="WP_305385142.1">
    <property type="nucleotide sequence ID" value="NZ_CP117426.1"/>
</dbReference>
<evidence type="ECO:0000256" key="1">
    <source>
        <dbReference type="SAM" id="Phobius"/>
    </source>
</evidence>
<proteinExistence type="predicted"/>
<evidence type="ECO:0000313" key="2">
    <source>
        <dbReference type="EMBL" id="WLH11219.1"/>
    </source>
</evidence>
<feature type="transmembrane region" description="Helical" evidence="1">
    <location>
        <begin position="49"/>
        <end position="66"/>
    </location>
</feature>
<keyword evidence="3" id="KW-1185">Reference proteome</keyword>
<feature type="transmembrane region" description="Helical" evidence="1">
    <location>
        <begin position="189"/>
        <end position="208"/>
    </location>
</feature>
<gene>
    <name evidence="2" type="ORF">PSH57_20420</name>
</gene>
<feature type="transmembrane region" description="Helical" evidence="1">
    <location>
        <begin position="407"/>
        <end position="426"/>
    </location>
</feature>
<feature type="transmembrane region" description="Helical" evidence="1">
    <location>
        <begin position="213"/>
        <end position="229"/>
    </location>
</feature>
<evidence type="ECO:0000313" key="3">
    <source>
        <dbReference type="Proteomes" id="UP001230339"/>
    </source>
</evidence>
<feature type="transmembrane region" description="Helical" evidence="1">
    <location>
        <begin position="258"/>
        <end position="282"/>
    </location>
</feature>
<keyword evidence="1" id="KW-1133">Transmembrane helix</keyword>